<comment type="caution">
    <text evidence="3">The sequence shown here is derived from an EMBL/GenBank/DDBJ whole genome shotgun (WGS) entry which is preliminary data.</text>
</comment>
<reference evidence="3" key="2">
    <citation type="submission" date="2021-04" db="EMBL/GenBank/DDBJ databases">
        <authorList>
            <person name="Gilroy R."/>
        </authorList>
    </citation>
    <scope>NUCLEOTIDE SEQUENCE</scope>
    <source>
        <strain evidence="3">ChiW19-6364</strain>
    </source>
</reference>
<dbReference type="AlphaFoldDB" id="A0A9D2R9L1"/>
<accession>A0A9D2R9L1</accession>
<proteinExistence type="predicted"/>
<dbReference type="GO" id="GO:0004222">
    <property type="term" value="F:metalloendopeptidase activity"/>
    <property type="evidence" value="ECO:0007669"/>
    <property type="project" value="TreeGrafter"/>
</dbReference>
<dbReference type="CDD" id="cd12797">
    <property type="entry name" value="M23_peptidase"/>
    <property type="match status" value="1"/>
</dbReference>
<evidence type="ECO:0000313" key="3">
    <source>
        <dbReference type="EMBL" id="HJD39884.1"/>
    </source>
</evidence>
<dbReference type="PANTHER" id="PTHR21666">
    <property type="entry name" value="PEPTIDASE-RELATED"/>
    <property type="match status" value="1"/>
</dbReference>
<dbReference type="PANTHER" id="PTHR21666:SF289">
    <property type="entry name" value="L-ALA--D-GLU ENDOPEPTIDASE"/>
    <property type="match status" value="1"/>
</dbReference>
<keyword evidence="1" id="KW-0732">Signal</keyword>
<feature type="domain" description="M23ase beta-sheet core" evidence="2">
    <location>
        <begin position="94"/>
        <end position="196"/>
    </location>
</feature>
<dbReference type="InterPro" id="IPR050570">
    <property type="entry name" value="Cell_wall_metabolism_enzyme"/>
</dbReference>
<organism evidence="3 4">
    <name type="scientific">Candidatus Blautia stercoripullorum</name>
    <dbReference type="NCBI Taxonomy" id="2838502"/>
    <lineage>
        <taxon>Bacteria</taxon>
        <taxon>Bacillati</taxon>
        <taxon>Bacillota</taxon>
        <taxon>Clostridia</taxon>
        <taxon>Lachnospirales</taxon>
        <taxon>Lachnospiraceae</taxon>
        <taxon>Blautia</taxon>
    </lineage>
</organism>
<dbReference type="Proteomes" id="UP000823850">
    <property type="component" value="Unassembled WGS sequence"/>
</dbReference>
<dbReference type="Pfam" id="PF01551">
    <property type="entry name" value="Peptidase_M23"/>
    <property type="match status" value="1"/>
</dbReference>
<sequence length="222" mass="25171">MGKWVLILWLLIFADAQLSGYLQDETSLLELQRAGIPEEPFLEAGIGREESLLYLAFWKDLVWFPLAGPFHGTQEEFFFENSWHDQRSYGGERLHEGCDIFGSRSISGYYPVISITDGRVEQIGWLPLGGWRIGIRSQGGGYFYYAHLSSYGKNFGEGDQVKAGEVLGFMGDSGYGPQGTTGQFPPHLHLGIYVRTEEEEEHALNPFPVLQFLQEKQKNFSY</sequence>
<name>A0A9D2R9L1_9FIRM</name>
<gene>
    <name evidence="3" type="ORF">H9913_07625</name>
</gene>
<evidence type="ECO:0000313" key="4">
    <source>
        <dbReference type="Proteomes" id="UP000823850"/>
    </source>
</evidence>
<protein>
    <submittedName>
        <fullName evidence="3">M23 family metallopeptidase</fullName>
    </submittedName>
</protein>
<dbReference type="InterPro" id="IPR011055">
    <property type="entry name" value="Dup_hybrid_motif"/>
</dbReference>
<dbReference type="InterPro" id="IPR016047">
    <property type="entry name" value="M23ase_b-sheet_dom"/>
</dbReference>
<reference evidence="3" key="1">
    <citation type="journal article" date="2021" name="PeerJ">
        <title>Extensive microbial diversity within the chicken gut microbiome revealed by metagenomics and culture.</title>
        <authorList>
            <person name="Gilroy R."/>
            <person name="Ravi A."/>
            <person name="Getino M."/>
            <person name="Pursley I."/>
            <person name="Horton D.L."/>
            <person name="Alikhan N.F."/>
            <person name="Baker D."/>
            <person name="Gharbi K."/>
            <person name="Hall N."/>
            <person name="Watson M."/>
            <person name="Adriaenssens E.M."/>
            <person name="Foster-Nyarko E."/>
            <person name="Jarju S."/>
            <person name="Secka A."/>
            <person name="Antonio M."/>
            <person name="Oren A."/>
            <person name="Chaudhuri R.R."/>
            <person name="La Ragione R."/>
            <person name="Hildebrand F."/>
            <person name="Pallen M.J."/>
        </authorList>
    </citation>
    <scope>NUCLEOTIDE SEQUENCE</scope>
    <source>
        <strain evidence="3">ChiW19-6364</strain>
    </source>
</reference>
<evidence type="ECO:0000259" key="2">
    <source>
        <dbReference type="Pfam" id="PF01551"/>
    </source>
</evidence>
<evidence type="ECO:0000256" key="1">
    <source>
        <dbReference type="ARBA" id="ARBA00022729"/>
    </source>
</evidence>
<dbReference type="Gene3D" id="2.70.70.10">
    <property type="entry name" value="Glucose Permease (Domain IIA)"/>
    <property type="match status" value="1"/>
</dbReference>
<dbReference type="SUPFAM" id="SSF51261">
    <property type="entry name" value="Duplicated hybrid motif"/>
    <property type="match status" value="1"/>
</dbReference>
<dbReference type="EMBL" id="DWUX01000137">
    <property type="protein sequence ID" value="HJD39884.1"/>
    <property type="molecule type" value="Genomic_DNA"/>
</dbReference>